<evidence type="ECO:0000313" key="2">
    <source>
        <dbReference type="Proteomes" id="UP000694403"/>
    </source>
</evidence>
<reference evidence="1" key="2">
    <citation type="submission" date="2025-09" db="UniProtKB">
        <authorList>
            <consortium name="Ensembl"/>
        </authorList>
    </citation>
    <scope>IDENTIFICATION</scope>
</reference>
<sequence>MKNQAAFHFYGKQVHFESHSHITWQIKLCWLLFSVSQIHDTLVDQTQCHIVAPAQQQKHRGHEKVFCLIHATFSHVRDSPWDNKADTYKISLLN</sequence>
<protein>
    <submittedName>
        <fullName evidence="1">Uncharacterized protein</fullName>
    </submittedName>
</protein>
<evidence type="ECO:0000313" key="1">
    <source>
        <dbReference type="Ensembl" id="ENSCSRP00000008363.1"/>
    </source>
</evidence>
<name>A0A8C3S4I8_CHESE</name>
<accession>A0A8C3S4I8</accession>
<dbReference type="AlphaFoldDB" id="A0A8C3S4I8"/>
<dbReference type="Proteomes" id="UP000694403">
    <property type="component" value="Unplaced"/>
</dbReference>
<proteinExistence type="predicted"/>
<dbReference type="Ensembl" id="ENSCSRT00000008645.1">
    <property type="protein sequence ID" value="ENSCSRP00000008363.1"/>
    <property type="gene ID" value="ENSCSRG00000006220.1"/>
</dbReference>
<keyword evidence="2" id="KW-1185">Reference proteome</keyword>
<reference evidence="1" key="1">
    <citation type="submission" date="2025-08" db="UniProtKB">
        <authorList>
            <consortium name="Ensembl"/>
        </authorList>
    </citation>
    <scope>IDENTIFICATION</scope>
</reference>
<organism evidence="1 2">
    <name type="scientific">Chelydra serpentina</name>
    <name type="common">Snapping turtle</name>
    <name type="synonym">Testudo serpentina</name>
    <dbReference type="NCBI Taxonomy" id="8475"/>
    <lineage>
        <taxon>Eukaryota</taxon>
        <taxon>Metazoa</taxon>
        <taxon>Chordata</taxon>
        <taxon>Craniata</taxon>
        <taxon>Vertebrata</taxon>
        <taxon>Euteleostomi</taxon>
        <taxon>Archelosauria</taxon>
        <taxon>Testudinata</taxon>
        <taxon>Testudines</taxon>
        <taxon>Cryptodira</taxon>
        <taxon>Durocryptodira</taxon>
        <taxon>Americhelydia</taxon>
        <taxon>Chelydroidea</taxon>
        <taxon>Chelydridae</taxon>
        <taxon>Chelydra</taxon>
    </lineage>
</organism>